<dbReference type="STRING" id="1810504.PG2T_01730"/>
<dbReference type="InterPro" id="IPR006144">
    <property type="entry name" value="Secretion_HlyD_CS"/>
</dbReference>
<dbReference type="Pfam" id="PF25994">
    <property type="entry name" value="HH_AprE"/>
    <property type="match status" value="1"/>
</dbReference>
<sequence>MNFLRRRWAELRLLWRDVDRDDLDYMADTTAVDLDPAHPAGHMILLAVTVLLVVGLVWAALAQVDEVTHAEGQIIPSSQVQIVQNLEGGIVQEILVREGDVVAKDQILLRIDDTRFASSYQEGRLKYLALLAQVTRLTAETEGKPLTLPQEIEQEAPQLAEDARRLYLTRQQELASSVQILEQQRDQRQQEVFEMQSRLGQLERSNALLRDELDRTAPLAAEGVISEVELLRLKRQVNEVRGDLDGIRLRLPAARSALQESRDKIEDVRIKFRTEAQGLLNDAKAELAATAQNNTAALDRVTRTSVRSPVRGTIKRLKVTTVGGVVQPGMDLVEVVPLEDSLLVEAKVEPRDIAFLHPGQRAMVKLTAYDSTIYGALEATLEHISADSITQEDDKGGERSFFLIRVRTLDRGYIKDGDSLPIIPGMTATVDVLTGRKSVLHYLLRPINRARERALRER</sequence>
<evidence type="ECO:0000256" key="9">
    <source>
        <dbReference type="RuleBase" id="RU365093"/>
    </source>
</evidence>
<keyword evidence="5 9" id="KW-0997">Cell inner membrane</keyword>
<dbReference type="InterPro" id="IPR058982">
    <property type="entry name" value="Beta-barrel_AprE"/>
</dbReference>
<keyword evidence="3 9" id="KW-0813">Transport</keyword>
<dbReference type="PANTHER" id="PTHR30386:SF26">
    <property type="entry name" value="TRANSPORT PROTEIN COMB"/>
    <property type="match status" value="1"/>
</dbReference>
<keyword evidence="4 9" id="KW-1003">Cell membrane</keyword>
<dbReference type="Pfam" id="PF26002">
    <property type="entry name" value="Beta-barrel_AprE"/>
    <property type="match status" value="1"/>
</dbReference>
<keyword evidence="7 9" id="KW-1133">Transmembrane helix</keyword>
<protein>
    <recommendedName>
        <fullName evidence="9">Membrane fusion protein (MFP) family protein</fullName>
    </recommendedName>
</protein>
<keyword evidence="8 9" id="KW-0472">Membrane</keyword>
<evidence type="ECO:0000259" key="11">
    <source>
        <dbReference type="Pfam" id="PF26002"/>
    </source>
</evidence>
<dbReference type="EMBL" id="CP014671">
    <property type="protein sequence ID" value="ANX03036.1"/>
    <property type="molecule type" value="Genomic_DNA"/>
</dbReference>
<evidence type="ECO:0000256" key="6">
    <source>
        <dbReference type="ARBA" id="ARBA00022692"/>
    </source>
</evidence>
<comment type="similarity">
    <text evidence="2 9">Belongs to the membrane fusion protein (MFP) (TC 8.A.1) family.</text>
</comment>
<dbReference type="Gene3D" id="2.40.30.170">
    <property type="match status" value="1"/>
</dbReference>
<feature type="domain" description="AprE-like beta-barrel" evidence="11">
    <location>
        <begin position="342"/>
        <end position="435"/>
    </location>
</feature>
<dbReference type="KEGG" id="gbi:PG2T_01730"/>
<evidence type="ECO:0000259" key="10">
    <source>
        <dbReference type="Pfam" id="PF25994"/>
    </source>
</evidence>
<dbReference type="PRINTS" id="PR01490">
    <property type="entry name" value="RTXTOXIND"/>
</dbReference>
<dbReference type="AlphaFoldDB" id="A0A1B1YQI8"/>
<evidence type="ECO:0000256" key="3">
    <source>
        <dbReference type="ARBA" id="ARBA00022448"/>
    </source>
</evidence>
<evidence type="ECO:0000256" key="5">
    <source>
        <dbReference type="ARBA" id="ARBA00022519"/>
    </source>
</evidence>
<feature type="transmembrane region" description="Helical" evidence="9">
    <location>
        <begin position="43"/>
        <end position="61"/>
    </location>
</feature>
<organism evidence="12 13">
    <name type="scientific">Immundisolibacter cernigliae</name>
    <dbReference type="NCBI Taxonomy" id="1810504"/>
    <lineage>
        <taxon>Bacteria</taxon>
        <taxon>Pseudomonadati</taxon>
        <taxon>Pseudomonadota</taxon>
        <taxon>Gammaproteobacteria</taxon>
        <taxon>Immundisolibacterales</taxon>
        <taxon>Immundisolibacteraceae</taxon>
        <taxon>Immundisolibacter</taxon>
    </lineage>
</organism>
<accession>A0A1B1YQI8</accession>
<evidence type="ECO:0000313" key="12">
    <source>
        <dbReference type="EMBL" id="ANX03036.1"/>
    </source>
</evidence>
<evidence type="ECO:0000256" key="7">
    <source>
        <dbReference type="ARBA" id="ARBA00022989"/>
    </source>
</evidence>
<evidence type="ECO:0000256" key="4">
    <source>
        <dbReference type="ARBA" id="ARBA00022475"/>
    </source>
</evidence>
<gene>
    <name evidence="12" type="ORF">PG2T_01730</name>
</gene>
<feature type="domain" description="AprE-like long alpha-helical hairpin" evidence="10">
    <location>
        <begin position="118"/>
        <end position="299"/>
    </location>
</feature>
<keyword evidence="6 9" id="KW-0812">Transmembrane</keyword>
<evidence type="ECO:0000313" key="13">
    <source>
        <dbReference type="Proteomes" id="UP000092952"/>
    </source>
</evidence>
<reference evidence="13" key="1">
    <citation type="submission" date="2016-03" db="EMBL/GenBank/DDBJ databases">
        <title>Complete genome sequence of Solimmundus cernigliae, representing a novel lineage of polycyclic aromatic hydrocarbon degraders within the Gammaproteobacteria.</title>
        <authorList>
            <person name="Singleton D.R."/>
            <person name="Dickey A.N."/>
            <person name="Scholl E.H."/>
            <person name="Wright F.A."/>
            <person name="Aitken M.D."/>
        </authorList>
    </citation>
    <scope>NUCLEOTIDE SEQUENCE [LARGE SCALE GENOMIC DNA]</scope>
    <source>
        <strain evidence="13">TR3.2</strain>
    </source>
</reference>
<evidence type="ECO:0000256" key="8">
    <source>
        <dbReference type="ARBA" id="ARBA00023136"/>
    </source>
</evidence>
<dbReference type="InterPro" id="IPR058781">
    <property type="entry name" value="HH_AprE-like"/>
</dbReference>
<comment type="subcellular location">
    <subcellularLocation>
        <location evidence="1 9">Cell inner membrane</location>
        <topology evidence="1 9">Single-pass membrane protein</topology>
    </subcellularLocation>
</comment>
<name>A0A1B1YQI8_9GAMM</name>
<dbReference type="Gene3D" id="2.40.50.100">
    <property type="match status" value="1"/>
</dbReference>
<evidence type="ECO:0000256" key="2">
    <source>
        <dbReference type="ARBA" id="ARBA00009477"/>
    </source>
</evidence>
<dbReference type="NCBIfam" id="TIGR01843">
    <property type="entry name" value="type_I_hlyD"/>
    <property type="match status" value="1"/>
</dbReference>
<dbReference type="InterPro" id="IPR050739">
    <property type="entry name" value="MFP"/>
</dbReference>
<proteinExistence type="inferred from homology"/>
<dbReference type="RefSeq" id="WP_068802548.1">
    <property type="nucleotide sequence ID" value="NZ_CP014671.1"/>
</dbReference>
<keyword evidence="13" id="KW-1185">Reference proteome</keyword>
<dbReference type="Proteomes" id="UP000092952">
    <property type="component" value="Chromosome"/>
</dbReference>
<dbReference type="PANTHER" id="PTHR30386">
    <property type="entry name" value="MEMBRANE FUSION SUBUNIT OF EMRAB-TOLC MULTIDRUG EFFLUX PUMP"/>
    <property type="match status" value="1"/>
</dbReference>
<evidence type="ECO:0000256" key="1">
    <source>
        <dbReference type="ARBA" id="ARBA00004377"/>
    </source>
</evidence>
<dbReference type="InterPro" id="IPR010129">
    <property type="entry name" value="T1SS_HlyD"/>
</dbReference>
<dbReference type="GO" id="GO:0005886">
    <property type="term" value="C:plasma membrane"/>
    <property type="evidence" value="ECO:0007669"/>
    <property type="project" value="UniProtKB-SubCell"/>
</dbReference>
<dbReference type="InParanoid" id="A0A1B1YQI8"/>
<dbReference type="GO" id="GO:0009306">
    <property type="term" value="P:protein secretion"/>
    <property type="evidence" value="ECO:0007669"/>
    <property type="project" value="InterPro"/>
</dbReference>
<dbReference type="PROSITE" id="PS00543">
    <property type="entry name" value="HLYD_FAMILY"/>
    <property type="match status" value="1"/>
</dbReference>